<dbReference type="EMBL" id="FRBK01000001">
    <property type="protein sequence ID" value="SHK76686.1"/>
    <property type="molecule type" value="Genomic_DNA"/>
</dbReference>
<feature type="transmembrane region" description="Helical" evidence="1">
    <location>
        <begin position="33"/>
        <end position="58"/>
    </location>
</feature>
<protein>
    <submittedName>
        <fullName evidence="2">Uncharacterized protein</fullName>
    </submittedName>
</protein>
<sequence>MSEQSAVLLALVFGTITVLLVRSRDVKWWEAGLIGLFGMYVGQTPLLFAADGLVHWVISIATHT</sequence>
<keyword evidence="1" id="KW-0472">Membrane</keyword>
<gene>
    <name evidence="2" type="ORF">SAMN05216268_101250</name>
</gene>
<accession>A0A9X8MJ03</accession>
<comment type="caution">
    <text evidence="2">The sequence shown here is derived from an EMBL/GenBank/DDBJ whole genome shotgun (WGS) entry which is preliminary data.</text>
</comment>
<evidence type="ECO:0000256" key="1">
    <source>
        <dbReference type="SAM" id="Phobius"/>
    </source>
</evidence>
<dbReference type="Proteomes" id="UP000184388">
    <property type="component" value="Unassembled WGS sequence"/>
</dbReference>
<dbReference type="GeneID" id="79898104"/>
<evidence type="ECO:0000313" key="2">
    <source>
        <dbReference type="EMBL" id="SHK76686.1"/>
    </source>
</evidence>
<evidence type="ECO:0000313" key="3">
    <source>
        <dbReference type="Proteomes" id="UP000184388"/>
    </source>
</evidence>
<proteinExistence type="predicted"/>
<dbReference type="RefSeq" id="WP_073442233.1">
    <property type="nucleotide sequence ID" value="NZ_FRBK01000001.1"/>
</dbReference>
<keyword evidence="1" id="KW-0812">Transmembrane</keyword>
<name>A0A9X8MJ03_9ACTN</name>
<dbReference type="AlphaFoldDB" id="A0A9X8MJ03"/>
<organism evidence="2 3">
    <name type="scientific">Streptomyces yunnanensis</name>
    <dbReference type="NCBI Taxonomy" id="156453"/>
    <lineage>
        <taxon>Bacteria</taxon>
        <taxon>Bacillati</taxon>
        <taxon>Actinomycetota</taxon>
        <taxon>Actinomycetes</taxon>
        <taxon>Kitasatosporales</taxon>
        <taxon>Streptomycetaceae</taxon>
        <taxon>Streptomyces</taxon>
    </lineage>
</organism>
<reference evidence="3" key="1">
    <citation type="submission" date="2016-11" db="EMBL/GenBank/DDBJ databases">
        <authorList>
            <person name="Jaros S."/>
            <person name="Januszkiewicz K."/>
            <person name="Wedrychowicz H."/>
        </authorList>
    </citation>
    <scope>NUCLEOTIDE SEQUENCE [LARGE SCALE GENOMIC DNA]</scope>
    <source>
        <strain evidence="3">CGMCC 4.3555</strain>
    </source>
</reference>
<keyword evidence="1" id="KW-1133">Transmembrane helix</keyword>